<comment type="caution">
    <text evidence="2">The sequence shown here is derived from an EMBL/GenBank/DDBJ whole genome shotgun (WGS) entry which is preliminary data.</text>
</comment>
<feature type="transmembrane region" description="Helical" evidence="1">
    <location>
        <begin position="12"/>
        <end position="31"/>
    </location>
</feature>
<keyword evidence="1" id="KW-0472">Membrane</keyword>
<organism evidence="2 3">
    <name type="scientific">Pedobacter panaciterrae</name>
    <dbReference type="NCBI Taxonomy" id="363849"/>
    <lineage>
        <taxon>Bacteria</taxon>
        <taxon>Pseudomonadati</taxon>
        <taxon>Bacteroidota</taxon>
        <taxon>Sphingobacteriia</taxon>
        <taxon>Sphingobacteriales</taxon>
        <taxon>Sphingobacteriaceae</taxon>
        <taxon>Pedobacter</taxon>
    </lineage>
</organism>
<dbReference type="RefSeq" id="WP_172663422.1">
    <property type="nucleotide sequence ID" value="NZ_CBFGNQ010000004.1"/>
</dbReference>
<dbReference type="Proteomes" id="UP001378956">
    <property type="component" value="Unassembled WGS sequence"/>
</dbReference>
<protein>
    <recommendedName>
        <fullName evidence="4">PH (Pleckstrin Homology) domain-containing protein</fullName>
    </recommendedName>
</protein>
<evidence type="ECO:0000313" key="2">
    <source>
        <dbReference type="EMBL" id="MEJ2901081.1"/>
    </source>
</evidence>
<evidence type="ECO:0008006" key="4">
    <source>
        <dbReference type="Google" id="ProtNLM"/>
    </source>
</evidence>
<proteinExistence type="predicted"/>
<sequence length="184" mass="21339">MESITIKRSTQPYRSLVWLFVTLIPVVLFSYAMFEAHGNNDRIVFGIIAMVFLLPAIVDFIANKLIRLKAAIMISEQGLMLSSSKGLYDSFAFLQIFQFQRKKLIQWQNITGFRLLVHYKYLTSYPNEGEGTASTTYSVAQYQLCAESETRNEDVIFSVHNLDRTPDEILMHCNEFLKKYRDKI</sequence>
<evidence type="ECO:0000313" key="3">
    <source>
        <dbReference type="Proteomes" id="UP001378956"/>
    </source>
</evidence>
<gene>
    <name evidence="2" type="ORF">WAE58_01515</name>
</gene>
<accession>A0ABU8NH79</accession>
<feature type="transmembrane region" description="Helical" evidence="1">
    <location>
        <begin position="43"/>
        <end position="62"/>
    </location>
</feature>
<dbReference type="EMBL" id="JBBEUB010000001">
    <property type="protein sequence ID" value="MEJ2901081.1"/>
    <property type="molecule type" value="Genomic_DNA"/>
</dbReference>
<keyword evidence="3" id="KW-1185">Reference proteome</keyword>
<reference evidence="2 3" key="1">
    <citation type="submission" date="2024-03" db="EMBL/GenBank/DDBJ databases">
        <title>Sequence of Lycoming College Course Isolates.</title>
        <authorList>
            <person name="Plotts O."/>
            <person name="Newman J."/>
        </authorList>
    </citation>
    <scope>NUCLEOTIDE SEQUENCE [LARGE SCALE GENOMIC DNA]</scope>
    <source>
        <strain evidence="2 3">CJB-3</strain>
    </source>
</reference>
<evidence type="ECO:0000256" key="1">
    <source>
        <dbReference type="SAM" id="Phobius"/>
    </source>
</evidence>
<keyword evidence="1" id="KW-1133">Transmembrane helix</keyword>
<name>A0ABU8NH79_9SPHI</name>
<keyword evidence="1" id="KW-0812">Transmembrane</keyword>